<dbReference type="Gene3D" id="3.40.1620.10">
    <property type="entry name" value="YefM-like domain"/>
    <property type="match status" value="1"/>
</dbReference>
<dbReference type="Proteomes" id="UP000028525">
    <property type="component" value="Unassembled WGS sequence"/>
</dbReference>
<organism evidence="3 4">
    <name type="scientific">Lacrimispora celerecrescens</name>
    <dbReference type="NCBI Taxonomy" id="29354"/>
    <lineage>
        <taxon>Bacteria</taxon>
        <taxon>Bacillati</taxon>
        <taxon>Bacillota</taxon>
        <taxon>Clostridia</taxon>
        <taxon>Lachnospirales</taxon>
        <taxon>Lachnospiraceae</taxon>
        <taxon>Lacrimispora</taxon>
    </lineage>
</organism>
<dbReference type="OrthoDB" id="9795585at2"/>
<proteinExistence type="inferred from homology"/>
<dbReference type="InterPro" id="IPR036165">
    <property type="entry name" value="YefM-like_sf"/>
</dbReference>
<evidence type="ECO:0000313" key="4">
    <source>
        <dbReference type="Proteomes" id="UP000028525"/>
    </source>
</evidence>
<reference evidence="3 4" key="1">
    <citation type="submission" date="2014-07" db="EMBL/GenBank/DDBJ databases">
        <title>Draft genome of Clostridium celerecrescens 152B isolated from sediments associated with methane hydrate from Krishna Godavari basin.</title>
        <authorList>
            <person name="Honkalas V.S."/>
            <person name="Dabir A.P."/>
            <person name="Arora P."/>
            <person name="Dhakephalkar P.K."/>
        </authorList>
    </citation>
    <scope>NUCLEOTIDE SEQUENCE [LARGE SCALE GENOMIC DNA]</scope>
    <source>
        <strain evidence="3 4">152B</strain>
    </source>
</reference>
<dbReference type="AlphaFoldDB" id="A0A084JLD2"/>
<dbReference type="Pfam" id="PF02604">
    <property type="entry name" value="PhdYeFM_antitox"/>
    <property type="match status" value="1"/>
</dbReference>
<dbReference type="NCBIfam" id="TIGR01552">
    <property type="entry name" value="phd_fam"/>
    <property type="match status" value="1"/>
</dbReference>
<protein>
    <recommendedName>
        <fullName evidence="2">Antitoxin</fullName>
    </recommendedName>
</protein>
<comment type="caution">
    <text evidence="3">The sequence shown here is derived from an EMBL/GenBank/DDBJ whole genome shotgun (WGS) entry which is preliminary data.</text>
</comment>
<dbReference type="InterPro" id="IPR006442">
    <property type="entry name" value="Antitoxin_Phd/YefM"/>
</dbReference>
<evidence type="ECO:0000256" key="1">
    <source>
        <dbReference type="ARBA" id="ARBA00009981"/>
    </source>
</evidence>
<keyword evidence="4" id="KW-1185">Reference proteome</keyword>
<evidence type="ECO:0000313" key="3">
    <source>
        <dbReference type="EMBL" id="KEZ89766.1"/>
    </source>
</evidence>
<name>A0A084JLD2_9FIRM</name>
<evidence type="ECO:0000256" key="2">
    <source>
        <dbReference type="RuleBase" id="RU362080"/>
    </source>
</evidence>
<dbReference type="SUPFAM" id="SSF143120">
    <property type="entry name" value="YefM-like"/>
    <property type="match status" value="1"/>
</dbReference>
<dbReference type="EMBL" id="JPME01000015">
    <property type="protein sequence ID" value="KEZ89766.1"/>
    <property type="molecule type" value="Genomic_DNA"/>
</dbReference>
<sequence length="87" mass="9911">MNIKSSADLRNKYTEVSNLAKESGEPIYITINGTGDGVFMSLEAYEQLEDTLLMRSRVLAAENARQAGAKTYTQKQLDERFRNRYDN</sequence>
<comment type="similarity">
    <text evidence="1 2">Belongs to the phD/YefM antitoxin family.</text>
</comment>
<gene>
    <name evidence="3" type="ORF">IO98_13935</name>
</gene>
<comment type="function">
    <text evidence="2">Antitoxin component of a type II toxin-antitoxin (TA) system.</text>
</comment>
<dbReference type="STRING" id="29354.IO98_13935"/>
<accession>A0A084JLD2</accession>
<dbReference type="RefSeq" id="WP_038281922.1">
    <property type="nucleotide sequence ID" value="NZ_JPME01000015.1"/>
</dbReference>